<dbReference type="InterPro" id="IPR050466">
    <property type="entry name" value="Carboxylest/Gibb_receptor"/>
</dbReference>
<dbReference type="Pfam" id="PF07859">
    <property type="entry name" value="Abhydrolase_3"/>
    <property type="match status" value="1"/>
</dbReference>
<name>A0A1A0HEG7_9ASCO</name>
<dbReference type="Gene3D" id="3.40.50.1820">
    <property type="entry name" value="alpha/beta hydrolase"/>
    <property type="match status" value="1"/>
</dbReference>
<dbReference type="InterPro" id="IPR013094">
    <property type="entry name" value="AB_hydrolase_3"/>
</dbReference>
<dbReference type="AlphaFoldDB" id="A0A1A0HEG7"/>
<evidence type="ECO:0000313" key="3">
    <source>
        <dbReference type="Proteomes" id="UP000092555"/>
    </source>
</evidence>
<dbReference type="OrthoDB" id="408631at2759"/>
<dbReference type="PANTHER" id="PTHR23024">
    <property type="entry name" value="ARYLACETAMIDE DEACETYLASE"/>
    <property type="match status" value="1"/>
</dbReference>
<dbReference type="RefSeq" id="XP_018712876.1">
    <property type="nucleotide sequence ID" value="XM_018854578.1"/>
</dbReference>
<sequence>MASTHEALNPIHPAVLAKMDPVFVAMYNEHVAKIPNAPIDLHKLRANYSKIYSYGTGAYPHIENVSEISFLSFDGAPVKLRIYRPNDAAADDFLPVHIDFHGGGGGLGDLETEKHVLCHYVQLARVAVVDVDYRLVPDYPYPTYIQDCFWATKFVYENAASLNFSKDLISVGGVSVGGNVALIVSHLARDAQIPLVLCLAGTPQVDDVESYKSAQDSPYESVREFEFAPTLNWSRITYFDKLKWQTLPTDATERARQLEKIGWFKNVMLAPDFAVLPKTVVVTAGCDPMRDEGEAYAAKLIKTGNEVVFKRYPGVPHPFMHMDSYLWQASDYIQFTAQELKRAHGR</sequence>
<accession>A0A1A0HEG7</accession>
<evidence type="ECO:0000259" key="1">
    <source>
        <dbReference type="Pfam" id="PF07859"/>
    </source>
</evidence>
<dbReference type="InterPro" id="IPR029058">
    <property type="entry name" value="AB_hydrolase_fold"/>
</dbReference>
<keyword evidence="3" id="KW-1185">Reference proteome</keyword>
<gene>
    <name evidence="2" type="ORF">METBIDRAFT_152570</name>
</gene>
<dbReference type="STRING" id="869754.A0A1A0HEG7"/>
<reference evidence="2 3" key="1">
    <citation type="submission" date="2016-05" db="EMBL/GenBank/DDBJ databases">
        <title>Comparative genomics of biotechnologically important yeasts.</title>
        <authorList>
            <consortium name="DOE Joint Genome Institute"/>
            <person name="Riley R."/>
            <person name="Haridas S."/>
            <person name="Wolfe K.H."/>
            <person name="Lopes M.R."/>
            <person name="Hittinger C.T."/>
            <person name="Goker M."/>
            <person name="Salamov A."/>
            <person name="Wisecaver J."/>
            <person name="Long T.M."/>
            <person name="Aerts A.L."/>
            <person name="Barry K."/>
            <person name="Choi C."/>
            <person name="Clum A."/>
            <person name="Coughlan A.Y."/>
            <person name="Deshpande S."/>
            <person name="Douglass A.P."/>
            <person name="Hanson S.J."/>
            <person name="Klenk H.-P."/>
            <person name="LaButti K."/>
            <person name="Lapidus A."/>
            <person name="Lindquist E."/>
            <person name="Lipzen A."/>
            <person name="Meier-kolthoff J.P."/>
            <person name="Ohm R.A."/>
            <person name="Otillar R.P."/>
            <person name="Pangilinan J."/>
            <person name="Peng Y."/>
            <person name="Rokas A."/>
            <person name="Rosa C.A."/>
            <person name="Scheuner C."/>
            <person name="Sibirny A.A."/>
            <person name="Slot J.C."/>
            <person name="Stielow J.B."/>
            <person name="Sun H."/>
            <person name="Kurtzman C.P."/>
            <person name="Blackwell M."/>
            <person name="Grigoriev I.V."/>
            <person name="Jeffries T.W."/>
        </authorList>
    </citation>
    <scope>NUCLEOTIDE SEQUENCE [LARGE SCALE GENOMIC DNA]</scope>
    <source>
        <strain evidence="2 3">NRRL YB-4993</strain>
    </source>
</reference>
<dbReference type="GeneID" id="30027554"/>
<proteinExistence type="predicted"/>
<protein>
    <submittedName>
        <fullName evidence="2">Alpha/beta-hydrolase</fullName>
    </submittedName>
</protein>
<dbReference type="Proteomes" id="UP000092555">
    <property type="component" value="Unassembled WGS sequence"/>
</dbReference>
<feature type="domain" description="Alpha/beta hydrolase fold-3" evidence="1">
    <location>
        <begin position="99"/>
        <end position="320"/>
    </location>
</feature>
<keyword evidence="2" id="KW-0378">Hydrolase</keyword>
<evidence type="ECO:0000313" key="2">
    <source>
        <dbReference type="EMBL" id="OBA22380.1"/>
    </source>
</evidence>
<comment type="caution">
    <text evidence="2">The sequence shown here is derived from an EMBL/GenBank/DDBJ whole genome shotgun (WGS) entry which is preliminary data.</text>
</comment>
<dbReference type="PANTHER" id="PTHR23024:SF24">
    <property type="entry name" value="ALPHA_BETA HYDROLASE FOLD-3 DOMAIN-CONTAINING PROTEIN"/>
    <property type="match status" value="1"/>
</dbReference>
<organism evidence="2 3">
    <name type="scientific">Metschnikowia bicuspidata var. bicuspidata NRRL YB-4993</name>
    <dbReference type="NCBI Taxonomy" id="869754"/>
    <lineage>
        <taxon>Eukaryota</taxon>
        <taxon>Fungi</taxon>
        <taxon>Dikarya</taxon>
        <taxon>Ascomycota</taxon>
        <taxon>Saccharomycotina</taxon>
        <taxon>Pichiomycetes</taxon>
        <taxon>Metschnikowiaceae</taxon>
        <taxon>Metschnikowia</taxon>
    </lineage>
</organism>
<dbReference type="GO" id="GO:0016787">
    <property type="term" value="F:hydrolase activity"/>
    <property type="evidence" value="ECO:0007669"/>
    <property type="project" value="UniProtKB-KW"/>
</dbReference>
<dbReference type="SUPFAM" id="SSF53474">
    <property type="entry name" value="alpha/beta-Hydrolases"/>
    <property type="match status" value="1"/>
</dbReference>
<dbReference type="EMBL" id="LXTC01000002">
    <property type="protein sequence ID" value="OBA22380.1"/>
    <property type="molecule type" value="Genomic_DNA"/>
</dbReference>